<dbReference type="InterPro" id="IPR004158">
    <property type="entry name" value="DUF247_pln"/>
</dbReference>
<gene>
    <name evidence="2" type="ORF">FSB_LOCUS50087</name>
</gene>
<dbReference type="PANTHER" id="PTHR31170">
    <property type="entry name" value="BNAC04G53230D PROTEIN"/>
    <property type="match status" value="1"/>
</dbReference>
<reference evidence="2" key="1">
    <citation type="submission" date="2018-02" db="EMBL/GenBank/DDBJ databases">
        <authorList>
            <person name="Cohen D.B."/>
            <person name="Kent A.D."/>
        </authorList>
    </citation>
    <scope>NUCLEOTIDE SEQUENCE</scope>
</reference>
<feature type="region of interest" description="Disordered" evidence="1">
    <location>
        <begin position="1"/>
        <end position="51"/>
    </location>
</feature>
<dbReference type="PANTHER" id="PTHR31170:SF25">
    <property type="entry name" value="BNAA09G04570D PROTEIN"/>
    <property type="match status" value="1"/>
</dbReference>
<feature type="compositionally biased region" description="Polar residues" evidence="1">
    <location>
        <begin position="29"/>
        <end position="49"/>
    </location>
</feature>
<proteinExistence type="predicted"/>
<organism evidence="2">
    <name type="scientific">Fagus sylvatica</name>
    <name type="common">Beechnut</name>
    <dbReference type="NCBI Taxonomy" id="28930"/>
    <lineage>
        <taxon>Eukaryota</taxon>
        <taxon>Viridiplantae</taxon>
        <taxon>Streptophyta</taxon>
        <taxon>Embryophyta</taxon>
        <taxon>Tracheophyta</taxon>
        <taxon>Spermatophyta</taxon>
        <taxon>Magnoliopsida</taxon>
        <taxon>eudicotyledons</taxon>
        <taxon>Gunneridae</taxon>
        <taxon>Pentapetalae</taxon>
        <taxon>rosids</taxon>
        <taxon>fabids</taxon>
        <taxon>Fagales</taxon>
        <taxon>Fagaceae</taxon>
        <taxon>Fagus</taxon>
    </lineage>
</organism>
<dbReference type="AlphaFoldDB" id="A0A2N9ID25"/>
<feature type="compositionally biased region" description="Basic and acidic residues" evidence="1">
    <location>
        <begin position="1"/>
        <end position="28"/>
    </location>
</feature>
<sequence length="208" mass="24178">MEHVIPIEESLSREVEIKEAGEPSRGHDQPSSATEELSITVQEKGSNSSVEEKFKKLREAADNLLKRGTPHPKIRKVVLLRDHKNFKSYCEPRVVSLGPIHHDEKKYRLTEEYKLVLADDFIKKSGKRGEDLYEMVKKNIKQLREYYDEEVTEKYSDEALAWILFVDGCATLQFIDSVVKNKVKEFKIKDDHVAFVQQDLFLLENIEI</sequence>
<dbReference type="Pfam" id="PF03140">
    <property type="entry name" value="DUF247"/>
    <property type="match status" value="1"/>
</dbReference>
<accession>A0A2N9ID25</accession>
<evidence type="ECO:0000256" key="1">
    <source>
        <dbReference type="SAM" id="MobiDB-lite"/>
    </source>
</evidence>
<dbReference type="EMBL" id="OIVN01005381">
    <property type="protein sequence ID" value="SPD22205.1"/>
    <property type="molecule type" value="Genomic_DNA"/>
</dbReference>
<protein>
    <submittedName>
        <fullName evidence="2">Uncharacterized protein</fullName>
    </submittedName>
</protein>
<name>A0A2N9ID25_FAGSY</name>
<evidence type="ECO:0000313" key="2">
    <source>
        <dbReference type="EMBL" id="SPD22205.1"/>
    </source>
</evidence>